<evidence type="ECO:0000313" key="3">
    <source>
        <dbReference type="EMBL" id="CDP33350.1"/>
    </source>
</evidence>
<sequence>MQWVHLAQLSVLLAGASGQQIFNTVNSSVTSRKFTPTYKQSSFAYTQSTTVRYASSVPNPTTTSLYADSYEELKHLISEVSTTTWGNWDPSGPKATDTGDKYGQAAFSGLWESASLVNFTRGRYSSTVSPTAIPTSELVVPPSDPFSFRDDLSFPSDFIMGVAGSAVQIEGAVADEGRGPTYQEVEYPVEDFVTDENYYLYKQDIARLAAMGAKYYSFSISWTRILPFAVPGSPVNQKGIDHYNDLINTILDYGMIPIATLHHFDTPLVISQNATSKYDYTYTNAGLSNHSFVDAFVNYGKIALAHFADRVPMWVSINEPNMGAANAQGVKNALLGHSKLYHFYHDEIKGRGQFGIKFTLSFGIPLDPLNSTHVEYAERYNHFHIEHFARPIFLGQDYPQDYSEMWKDTDLDYKLSDDDLKLIANTSDFLGVDPYTVTVVSPSDQGGKACMANVSNPLWPYCANQISEDIHGWAIGYRSQNYVYTTPSYVRSALNYLWNSFKKPVLVSEFGFAEWMEEEKEWKDQLFDSSRSAYIRSYLNAMLEAIHYDNVHVMGALVWSYADNWEFGDYGAQMGMQMVNRTTQERRYKKSFFDFVDFVEQRRSQ</sequence>
<feature type="chain" id="PRO_5001587451" evidence="2">
    <location>
        <begin position="19"/>
        <end position="605"/>
    </location>
</feature>
<dbReference type="AlphaFoldDB" id="A0A060SWR9"/>
<dbReference type="Pfam" id="PF00232">
    <property type="entry name" value="Glyco_hydro_1"/>
    <property type="match status" value="1"/>
</dbReference>
<dbReference type="PANTHER" id="PTHR10353:SF53">
    <property type="entry name" value="BETA-1,4-GLUCOSIDASE (EUROFUNG)"/>
    <property type="match status" value="1"/>
</dbReference>
<gene>
    <name evidence="3" type="ORF">GNLVRS02_ARAD1A07458g</name>
</gene>
<reference evidence="3" key="1">
    <citation type="submission" date="2014-02" db="EMBL/GenBank/DDBJ databases">
        <authorList>
            <person name="Genoscope - CEA"/>
        </authorList>
    </citation>
    <scope>NUCLEOTIDE SEQUENCE</scope>
    <source>
        <strain evidence="3">LS3</strain>
    </source>
</reference>
<proteinExistence type="inferred from homology"/>
<feature type="signal peptide" evidence="2">
    <location>
        <begin position="1"/>
        <end position="18"/>
    </location>
</feature>
<dbReference type="GO" id="GO:0008422">
    <property type="term" value="F:beta-glucosidase activity"/>
    <property type="evidence" value="ECO:0007669"/>
    <property type="project" value="TreeGrafter"/>
</dbReference>
<name>A0A060SWR9_BLAAD</name>
<dbReference type="PANTHER" id="PTHR10353">
    <property type="entry name" value="GLYCOSYL HYDROLASE"/>
    <property type="match status" value="1"/>
</dbReference>
<dbReference type="PhylomeDB" id="A0A060SWR9"/>
<comment type="similarity">
    <text evidence="1">Belongs to the glycosyl hydrolase 1 family.</text>
</comment>
<dbReference type="InterPro" id="IPR017853">
    <property type="entry name" value="GH"/>
</dbReference>
<dbReference type="GO" id="GO:0005975">
    <property type="term" value="P:carbohydrate metabolic process"/>
    <property type="evidence" value="ECO:0007669"/>
    <property type="project" value="InterPro"/>
</dbReference>
<evidence type="ECO:0000256" key="1">
    <source>
        <dbReference type="RuleBase" id="RU003690"/>
    </source>
</evidence>
<dbReference type="Gene3D" id="3.20.20.80">
    <property type="entry name" value="Glycosidases"/>
    <property type="match status" value="1"/>
</dbReference>
<accession>A0A060SWR9</accession>
<reference evidence="3" key="2">
    <citation type="submission" date="2014-06" db="EMBL/GenBank/DDBJ databases">
        <title>The complete genome of Blastobotrys (Arxula) adeninivorans LS3 - a yeast of biotechnological interest.</title>
        <authorList>
            <person name="Kunze G."/>
            <person name="Gaillardin C."/>
            <person name="Czernicka M."/>
            <person name="Durrens P."/>
            <person name="Martin T."/>
            <person name="Boer E."/>
            <person name="Gabaldon T."/>
            <person name="Cruz J."/>
            <person name="Talla E."/>
            <person name="Marck C."/>
            <person name="Goffeau A."/>
            <person name="Barbe V."/>
            <person name="Baret P."/>
            <person name="Baronian K."/>
            <person name="Beier S."/>
            <person name="Bleykasten C."/>
            <person name="Bode R."/>
            <person name="Casaregola S."/>
            <person name="Despons L."/>
            <person name="Fairhead C."/>
            <person name="Giersberg M."/>
            <person name="Gierski P."/>
            <person name="Hahnel U."/>
            <person name="Hartmann A."/>
            <person name="Jankowska D."/>
            <person name="Jubin C."/>
            <person name="Jung P."/>
            <person name="Lafontaine I."/>
            <person name="Leh-Louis V."/>
            <person name="Lemaire M."/>
            <person name="Marcet-Houben M."/>
            <person name="Mascher M."/>
            <person name="Morel G."/>
            <person name="Richard G.-F."/>
            <person name="Riechen J."/>
            <person name="Sacerdot C."/>
            <person name="Sarkar A."/>
            <person name="Savel G."/>
            <person name="Schacherer J."/>
            <person name="Sherman D."/>
            <person name="Straub M.-L."/>
            <person name="Stein N."/>
            <person name="Thierry A."/>
            <person name="Trautwein-Schult A."/>
            <person name="Westhof E."/>
            <person name="Worch S."/>
            <person name="Dujon B."/>
            <person name="Souciet J.-L."/>
            <person name="Wincker P."/>
            <person name="Scholz U."/>
            <person name="Neuveglise N."/>
        </authorList>
    </citation>
    <scope>NUCLEOTIDE SEQUENCE</scope>
    <source>
        <strain evidence="3">LS3</strain>
    </source>
</reference>
<keyword evidence="2" id="KW-0732">Signal</keyword>
<dbReference type="SUPFAM" id="SSF51445">
    <property type="entry name" value="(Trans)glycosidases"/>
    <property type="match status" value="1"/>
</dbReference>
<dbReference type="EMBL" id="HG937691">
    <property type="protein sequence ID" value="CDP33350.1"/>
    <property type="molecule type" value="Genomic_DNA"/>
</dbReference>
<organism evidence="3">
    <name type="scientific">Blastobotrys adeninivorans</name>
    <name type="common">Yeast</name>
    <name type="synonym">Arxula adeninivorans</name>
    <dbReference type="NCBI Taxonomy" id="409370"/>
    <lineage>
        <taxon>Eukaryota</taxon>
        <taxon>Fungi</taxon>
        <taxon>Dikarya</taxon>
        <taxon>Ascomycota</taxon>
        <taxon>Saccharomycotina</taxon>
        <taxon>Dipodascomycetes</taxon>
        <taxon>Dipodascales</taxon>
        <taxon>Trichomonascaceae</taxon>
        <taxon>Blastobotrys</taxon>
    </lineage>
</organism>
<dbReference type="InterPro" id="IPR001360">
    <property type="entry name" value="Glyco_hydro_1"/>
</dbReference>
<evidence type="ECO:0000256" key="2">
    <source>
        <dbReference type="SAM" id="SignalP"/>
    </source>
</evidence>
<protein>
    <submittedName>
        <fullName evidence="3">ARAD1A07458p</fullName>
    </submittedName>
</protein>